<evidence type="ECO:0000259" key="8">
    <source>
        <dbReference type="Pfam" id="PF06808"/>
    </source>
</evidence>
<dbReference type="GO" id="GO:0005886">
    <property type="term" value="C:plasma membrane"/>
    <property type="evidence" value="ECO:0007669"/>
    <property type="project" value="UniProtKB-SubCell"/>
</dbReference>
<reference evidence="10 12" key="3">
    <citation type="submission" date="2016-10" db="EMBL/GenBank/DDBJ databases">
        <authorList>
            <person name="de Groot N.N."/>
        </authorList>
    </citation>
    <scope>NUCLEOTIDE SEQUENCE [LARGE SCALE GENOMIC DNA]</scope>
    <source>
        <strain evidence="10 12">CGMCC 1.6117</strain>
    </source>
</reference>
<feature type="transmembrane region" description="Helical" evidence="7">
    <location>
        <begin position="47"/>
        <end position="68"/>
    </location>
</feature>
<evidence type="ECO:0000313" key="11">
    <source>
        <dbReference type="Proteomes" id="UP000029846"/>
    </source>
</evidence>
<accession>A0A099F7J1</accession>
<comment type="function">
    <text evidence="7">Part of the tripartite ATP-independent periplasmic (TRAP) transport system.</text>
</comment>
<dbReference type="NCBIfam" id="TIGR00786">
    <property type="entry name" value="dctM"/>
    <property type="match status" value="1"/>
</dbReference>
<dbReference type="EMBL" id="FOJO01000002">
    <property type="protein sequence ID" value="SFA42334.1"/>
    <property type="molecule type" value="Genomic_DNA"/>
</dbReference>
<evidence type="ECO:0000313" key="9">
    <source>
        <dbReference type="EMBL" id="KGJ06665.1"/>
    </source>
</evidence>
<keyword evidence="2" id="KW-1003">Cell membrane</keyword>
<evidence type="ECO:0000313" key="12">
    <source>
        <dbReference type="Proteomes" id="UP000182312"/>
    </source>
</evidence>
<gene>
    <name evidence="9" type="ORF">IT41_00340</name>
    <name evidence="10" type="ORF">SAMN04487972_102289</name>
</gene>
<feature type="transmembrane region" description="Helical" evidence="7">
    <location>
        <begin position="336"/>
        <end position="355"/>
    </location>
</feature>
<organism evidence="9 11">
    <name type="scientific">Paracoccus halophilus</name>
    <dbReference type="NCBI Taxonomy" id="376733"/>
    <lineage>
        <taxon>Bacteria</taxon>
        <taxon>Pseudomonadati</taxon>
        <taxon>Pseudomonadota</taxon>
        <taxon>Alphaproteobacteria</taxon>
        <taxon>Rhodobacterales</taxon>
        <taxon>Paracoccaceae</taxon>
        <taxon>Paracoccus</taxon>
    </lineage>
</organism>
<dbReference type="InterPro" id="IPR010656">
    <property type="entry name" value="DctM"/>
</dbReference>
<dbReference type="InterPro" id="IPR004681">
    <property type="entry name" value="TRAP_DctM"/>
</dbReference>
<comment type="subunit">
    <text evidence="7">The complex comprises the extracytoplasmic solute receptor protein and the two transmembrane proteins.</text>
</comment>
<dbReference type="RefSeq" id="WP_036737778.1">
    <property type="nucleotide sequence ID" value="NZ_FOJO01000002.1"/>
</dbReference>
<dbReference type="STRING" id="376733.SAMN04487972_102289"/>
<keyword evidence="5 7" id="KW-1133">Transmembrane helix</keyword>
<evidence type="ECO:0000256" key="1">
    <source>
        <dbReference type="ARBA" id="ARBA00004429"/>
    </source>
</evidence>
<reference evidence="9 11" key="1">
    <citation type="submission" date="2014-09" db="EMBL/GenBank/DDBJ databases">
        <authorList>
            <person name="McGinnis J.M."/>
            <person name="Wolfgang W.J."/>
        </authorList>
    </citation>
    <scope>NUCLEOTIDE SEQUENCE [LARGE SCALE GENOMIC DNA]</scope>
    <source>
        <strain evidence="9 11">JCM 14014</strain>
    </source>
</reference>
<dbReference type="eggNOG" id="COG1593">
    <property type="taxonomic scope" value="Bacteria"/>
</dbReference>
<feature type="transmembrane region" description="Helical" evidence="7">
    <location>
        <begin position="96"/>
        <end position="122"/>
    </location>
</feature>
<feature type="transmembrane region" description="Helical" evidence="7">
    <location>
        <begin position="243"/>
        <end position="259"/>
    </location>
</feature>
<feature type="transmembrane region" description="Helical" evidence="7">
    <location>
        <begin position="271"/>
        <end position="295"/>
    </location>
</feature>
<dbReference type="Proteomes" id="UP000182312">
    <property type="component" value="Unassembled WGS sequence"/>
</dbReference>
<evidence type="ECO:0000256" key="6">
    <source>
        <dbReference type="ARBA" id="ARBA00023136"/>
    </source>
</evidence>
<keyword evidence="3 7" id="KW-0997">Cell inner membrane</keyword>
<evidence type="ECO:0000256" key="7">
    <source>
        <dbReference type="RuleBase" id="RU369079"/>
    </source>
</evidence>
<dbReference type="AlphaFoldDB" id="A0A099F7J1"/>
<sequence length="432" mass="46233">MESLFAILALIVFMLLGVPVVFSFAAMVVILLMVYDVSWSMPMITGYWTVNSVILLALPLFVMTGYLMQTGGIAKRLVDFVEALVGRSKTGMGTSMVVSCGIFGAISGTASAAVASIGSIMIGPMERHGYGRGYTSALLGVSSLLGLLIPPSITMILYAVVTRQSVAACFLATIGPGIVLMILLSILNRLHVTRHLGGNDEKMPWGERVSEIGSTGWRAIPALVLPVIILGGIYGGFFTPTEAAAVSVVYAIPVGLFVYRELNPRMIFDAVVQAAATTGVIMIILVFSFVASRIFTIERVPQQLTDFLLGSFESPVVILLMVNVFLILLGMIMDDVSVIAIVSPLMVPVMAEIGVDPIHFAAIIGTSVVIGANSPPMAPILFMACRVGETSMSRVMKPAFYFMGFAALPVMLLTTYYSPLALYLPRLLGYMD</sequence>
<dbReference type="OrthoDB" id="9790209at2"/>
<feature type="domain" description="TRAP C4-dicarboxylate transport system permease DctM subunit" evidence="8">
    <location>
        <begin position="8"/>
        <end position="416"/>
    </location>
</feature>
<keyword evidence="6 7" id="KW-0472">Membrane</keyword>
<comment type="subcellular location">
    <subcellularLocation>
        <location evidence="1 7">Cell inner membrane</location>
        <topology evidence="1 7">Multi-pass membrane protein</topology>
    </subcellularLocation>
</comment>
<dbReference type="PANTHER" id="PTHR33362">
    <property type="entry name" value="SIALIC ACID TRAP TRANSPORTER PERMEASE PROTEIN SIAT-RELATED"/>
    <property type="match status" value="1"/>
</dbReference>
<dbReference type="Pfam" id="PF06808">
    <property type="entry name" value="DctM"/>
    <property type="match status" value="1"/>
</dbReference>
<name>A0A099F7J1_9RHOB</name>
<keyword evidence="11" id="KW-1185">Reference proteome</keyword>
<keyword evidence="7" id="KW-0813">Transport</keyword>
<reference evidence="9 11" key="2">
    <citation type="submission" date="2014-10" db="EMBL/GenBank/DDBJ databases">
        <title>Paracoccus sanguinis sp. nov., isolated from clinical specimens of New York State patients.</title>
        <authorList>
            <person name="Mingle L.A."/>
            <person name="Cole J.A."/>
            <person name="Lapierre P."/>
            <person name="Musser K.A."/>
        </authorList>
    </citation>
    <scope>NUCLEOTIDE SEQUENCE [LARGE SCALE GENOMIC DNA]</scope>
    <source>
        <strain evidence="9 11">JCM 14014</strain>
    </source>
</reference>
<comment type="similarity">
    <text evidence="7">Belongs to the TRAP transporter large permease family.</text>
</comment>
<evidence type="ECO:0000256" key="2">
    <source>
        <dbReference type="ARBA" id="ARBA00022475"/>
    </source>
</evidence>
<evidence type="ECO:0000256" key="5">
    <source>
        <dbReference type="ARBA" id="ARBA00022989"/>
    </source>
</evidence>
<dbReference type="PIRSF" id="PIRSF006066">
    <property type="entry name" value="HI0050"/>
    <property type="match status" value="1"/>
</dbReference>
<evidence type="ECO:0000256" key="3">
    <source>
        <dbReference type="ARBA" id="ARBA00022519"/>
    </source>
</evidence>
<evidence type="ECO:0000256" key="4">
    <source>
        <dbReference type="ARBA" id="ARBA00022692"/>
    </source>
</evidence>
<dbReference type="PANTHER" id="PTHR33362:SF2">
    <property type="entry name" value="TRAP TRANSPORTER LARGE PERMEASE PROTEIN"/>
    <property type="match status" value="1"/>
</dbReference>
<feature type="transmembrane region" description="Helical" evidence="7">
    <location>
        <begin position="361"/>
        <end position="387"/>
    </location>
</feature>
<proteinExistence type="inferred from homology"/>
<keyword evidence="4 7" id="KW-0812">Transmembrane</keyword>
<dbReference type="EMBL" id="JRKN01000001">
    <property type="protein sequence ID" value="KGJ06665.1"/>
    <property type="molecule type" value="Genomic_DNA"/>
</dbReference>
<dbReference type="GO" id="GO:0022857">
    <property type="term" value="F:transmembrane transporter activity"/>
    <property type="evidence" value="ECO:0007669"/>
    <property type="project" value="UniProtKB-UniRule"/>
</dbReference>
<evidence type="ECO:0000313" key="10">
    <source>
        <dbReference type="EMBL" id="SFA42334.1"/>
    </source>
</evidence>
<protein>
    <recommendedName>
        <fullName evidence="7">TRAP transporter large permease protein</fullName>
    </recommendedName>
</protein>
<dbReference type="Proteomes" id="UP000029846">
    <property type="component" value="Unassembled WGS sequence"/>
</dbReference>
<feature type="transmembrane region" description="Helical" evidence="7">
    <location>
        <begin position="307"/>
        <end position="329"/>
    </location>
</feature>
<feature type="transmembrane region" description="Helical" evidence="7">
    <location>
        <begin position="399"/>
        <end position="418"/>
    </location>
</feature>
<feature type="transmembrane region" description="Helical" evidence="7">
    <location>
        <begin position="6"/>
        <end position="35"/>
    </location>
</feature>
<feature type="transmembrane region" description="Helical" evidence="7">
    <location>
        <begin position="165"/>
        <end position="187"/>
    </location>
</feature>
<feature type="transmembrane region" description="Helical" evidence="7">
    <location>
        <begin position="134"/>
        <end position="159"/>
    </location>
</feature>